<sequence>MSSEDKNQTLLSSKRDWERWLQPIKSKALGAEVWDYINPDLKDSEKKELIEPEAPKKEQNETSKDFQYRRDLHKRALAKYNTKEAHIAAIREYIFKMIDHSANLLIQDKLTVRDILSELAKHYKPNTNQEQFNILNKWTSLKTRPAGKRQLNAWIKSWIETYNRARQHKIPRIGLDEKYMMMEFMLAIQQSYDVFYST</sequence>
<proteinExistence type="predicted"/>
<reference evidence="3" key="1">
    <citation type="journal article" date="2015" name="Genome Announc.">
        <title>Draft genome sequence of Talaromyces cellulolyticus strain Y-94, a source of lignocellulosic biomass-degrading enzymes.</title>
        <authorList>
            <person name="Fujii T."/>
            <person name="Koike H."/>
            <person name="Sawayama S."/>
            <person name="Yano S."/>
            <person name="Inoue H."/>
        </authorList>
    </citation>
    <scope>NUCLEOTIDE SEQUENCE [LARGE SCALE GENOMIC DNA]</scope>
    <source>
        <strain evidence="3">Y-94</strain>
    </source>
</reference>
<gene>
    <name evidence="2" type="ORF">TCE0_033f07894</name>
</gene>
<dbReference type="AlphaFoldDB" id="A0A6V8HHN1"/>
<accession>A0A6V8HHN1</accession>
<dbReference type="EMBL" id="DF933829">
    <property type="protein sequence ID" value="GAM37734.1"/>
    <property type="molecule type" value="Genomic_DNA"/>
</dbReference>
<evidence type="ECO:0000313" key="3">
    <source>
        <dbReference type="Proteomes" id="UP000053095"/>
    </source>
</evidence>
<organism evidence="2 3">
    <name type="scientific">Talaromyces pinophilus</name>
    <name type="common">Penicillium pinophilum</name>
    <dbReference type="NCBI Taxonomy" id="128442"/>
    <lineage>
        <taxon>Eukaryota</taxon>
        <taxon>Fungi</taxon>
        <taxon>Dikarya</taxon>
        <taxon>Ascomycota</taxon>
        <taxon>Pezizomycotina</taxon>
        <taxon>Eurotiomycetes</taxon>
        <taxon>Eurotiomycetidae</taxon>
        <taxon>Eurotiales</taxon>
        <taxon>Trichocomaceae</taxon>
        <taxon>Talaromyces</taxon>
        <taxon>Talaromyces sect. Talaromyces</taxon>
    </lineage>
</organism>
<comment type="caution">
    <text evidence="2">The sequence shown here is derived from an EMBL/GenBank/DDBJ whole genome shotgun (WGS) entry which is preliminary data.</text>
</comment>
<feature type="region of interest" description="Disordered" evidence="1">
    <location>
        <begin position="45"/>
        <end position="64"/>
    </location>
</feature>
<evidence type="ECO:0000313" key="2">
    <source>
        <dbReference type="EMBL" id="GAM37734.1"/>
    </source>
</evidence>
<evidence type="ECO:0000256" key="1">
    <source>
        <dbReference type="SAM" id="MobiDB-lite"/>
    </source>
</evidence>
<name>A0A6V8HHN1_TALPI</name>
<dbReference type="Proteomes" id="UP000053095">
    <property type="component" value="Unassembled WGS sequence"/>
</dbReference>
<protein>
    <submittedName>
        <fullName evidence="2">Uncharacterized protein</fullName>
    </submittedName>
</protein>
<keyword evidence="3" id="KW-1185">Reference proteome</keyword>